<dbReference type="Proteomes" id="UP000005239">
    <property type="component" value="Unassembled WGS sequence"/>
</dbReference>
<dbReference type="EnsemblMetazoa" id="PPA43561.1">
    <property type="protein sequence ID" value="PPA43561.1"/>
    <property type="gene ID" value="WBGene00281930"/>
</dbReference>
<accession>A0A8R1Z436</accession>
<evidence type="ECO:0000313" key="1">
    <source>
        <dbReference type="EnsemblMetazoa" id="PPA43561.1"/>
    </source>
</evidence>
<reference evidence="1" key="2">
    <citation type="submission" date="2022-06" db="UniProtKB">
        <authorList>
            <consortium name="EnsemblMetazoa"/>
        </authorList>
    </citation>
    <scope>IDENTIFICATION</scope>
    <source>
        <strain evidence="1">PS312</strain>
    </source>
</reference>
<accession>A0A2A6C6A2</accession>
<sequence length="152" mass="17087">MSALCSVPRIAGRMDVLQNNANVNGGVPRIGGLNIMTECGLDSPTINVRGYTKFPGTRMLSAKTPLHDLGIVLILHNKDNKDKDKDDDSVDVRSFQISELTHDRTFGIHEIWQMLPNEYNLVKIPDAEMEFRREDENTQECDKYGNAMEAHA</sequence>
<evidence type="ECO:0000313" key="2">
    <source>
        <dbReference type="Proteomes" id="UP000005239"/>
    </source>
</evidence>
<organism evidence="1 2">
    <name type="scientific">Pristionchus pacificus</name>
    <name type="common">Parasitic nematode worm</name>
    <dbReference type="NCBI Taxonomy" id="54126"/>
    <lineage>
        <taxon>Eukaryota</taxon>
        <taxon>Metazoa</taxon>
        <taxon>Ecdysozoa</taxon>
        <taxon>Nematoda</taxon>
        <taxon>Chromadorea</taxon>
        <taxon>Rhabditida</taxon>
        <taxon>Rhabditina</taxon>
        <taxon>Diplogasteromorpha</taxon>
        <taxon>Diplogasteroidea</taxon>
        <taxon>Neodiplogasteridae</taxon>
        <taxon>Pristionchus</taxon>
    </lineage>
</organism>
<dbReference type="AlphaFoldDB" id="A0A2A6C6A2"/>
<proteinExistence type="predicted"/>
<gene>
    <name evidence="1" type="primary">WBGene00281930</name>
</gene>
<protein>
    <submittedName>
        <fullName evidence="1">Uncharacterized protein</fullName>
    </submittedName>
</protein>
<reference evidence="2" key="1">
    <citation type="journal article" date="2008" name="Nat. Genet.">
        <title>The Pristionchus pacificus genome provides a unique perspective on nematode lifestyle and parasitism.</title>
        <authorList>
            <person name="Dieterich C."/>
            <person name="Clifton S.W."/>
            <person name="Schuster L.N."/>
            <person name="Chinwalla A."/>
            <person name="Delehaunty K."/>
            <person name="Dinkelacker I."/>
            <person name="Fulton L."/>
            <person name="Fulton R."/>
            <person name="Godfrey J."/>
            <person name="Minx P."/>
            <person name="Mitreva M."/>
            <person name="Roeseler W."/>
            <person name="Tian H."/>
            <person name="Witte H."/>
            <person name="Yang S.P."/>
            <person name="Wilson R.K."/>
            <person name="Sommer R.J."/>
        </authorList>
    </citation>
    <scope>NUCLEOTIDE SEQUENCE [LARGE SCALE GENOMIC DNA]</scope>
    <source>
        <strain evidence="2">PS312</strain>
    </source>
</reference>
<name>A0A2A6C6A2_PRIPA</name>
<keyword evidence="2" id="KW-1185">Reference proteome</keyword>